<dbReference type="HOGENOM" id="CLU_007946_8_0_1"/>
<evidence type="ECO:0000256" key="5">
    <source>
        <dbReference type="SAM" id="Phobius"/>
    </source>
</evidence>
<keyword evidence="2 5" id="KW-0812">Transmembrane</keyword>
<dbReference type="InterPro" id="IPR004841">
    <property type="entry name" value="AA-permease/SLC12A_dom"/>
</dbReference>
<proteinExistence type="predicted"/>
<evidence type="ECO:0000256" key="1">
    <source>
        <dbReference type="ARBA" id="ARBA00004141"/>
    </source>
</evidence>
<feature type="domain" description="Amino acid permease/ SLC12A" evidence="6">
    <location>
        <begin position="1"/>
        <end position="339"/>
    </location>
</feature>
<protein>
    <recommendedName>
        <fullName evidence="6">Amino acid permease/ SLC12A domain-containing protein</fullName>
    </recommendedName>
</protein>
<feature type="transmembrane region" description="Helical" evidence="5">
    <location>
        <begin position="113"/>
        <end position="136"/>
    </location>
</feature>
<reference evidence="8" key="2">
    <citation type="submission" date="2015-01" db="EMBL/GenBank/DDBJ databases">
        <title>Evolutionary Origins and Diversification of the Mycorrhizal Mutualists.</title>
        <authorList>
            <consortium name="DOE Joint Genome Institute"/>
            <consortium name="Mycorrhizal Genomics Consortium"/>
            <person name="Kohler A."/>
            <person name="Kuo A."/>
            <person name="Nagy L.G."/>
            <person name="Floudas D."/>
            <person name="Copeland A."/>
            <person name="Barry K.W."/>
            <person name="Cichocki N."/>
            <person name="Veneault-Fourrey C."/>
            <person name="LaButti K."/>
            <person name="Lindquist E.A."/>
            <person name="Lipzen A."/>
            <person name="Lundell T."/>
            <person name="Morin E."/>
            <person name="Murat C."/>
            <person name="Riley R."/>
            <person name="Ohm R."/>
            <person name="Sun H."/>
            <person name="Tunlid A."/>
            <person name="Henrissat B."/>
            <person name="Grigoriev I.V."/>
            <person name="Hibbett D.S."/>
            <person name="Martin F."/>
        </authorList>
    </citation>
    <scope>NUCLEOTIDE SEQUENCE [LARGE SCALE GENOMIC DNA]</scope>
    <source>
        <strain evidence="8">MUT 4182</strain>
    </source>
</reference>
<reference evidence="7 8" key="1">
    <citation type="submission" date="2014-04" db="EMBL/GenBank/DDBJ databases">
        <authorList>
            <consortium name="DOE Joint Genome Institute"/>
            <person name="Kuo A."/>
            <person name="Girlanda M."/>
            <person name="Perotto S."/>
            <person name="Kohler A."/>
            <person name="Nagy L.G."/>
            <person name="Floudas D."/>
            <person name="Copeland A."/>
            <person name="Barry K.W."/>
            <person name="Cichocki N."/>
            <person name="Veneault-Fourrey C."/>
            <person name="LaButti K."/>
            <person name="Lindquist E.A."/>
            <person name="Lipzen A."/>
            <person name="Lundell T."/>
            <person name="Morin E."/>
            <person name="Murat C."/>
            <person name="Sun H."/>
            <person name="Tunlid A."/>
            <person name="Henrissat B."/>
            <person name="Grigoriev I.V."/>
            <person name="Hibbett D.S."/>
            <person name="Martin F."/>
            <person name="Nordberg H.P."/>
            <person name="Cantor M.N."/>
            <person name="Hua S.X."/>
        </authorList>
    </citation>
    <scope>NUCLEOTIDE SEQUENCE [LARGE SCALE GENOMIC DNA]</scope>
    <source>
        <strain evidence="7 8">MUT 4182</strain>
    </source>
</reference>
<feature type="transmembrane region" description="Helical" evidence="5">
    <location>
        <begin position="170"/>
        <end position="195"/>
    </location>
</feature>
<dbReference type="InterPro" id="IPR050524">
    <property type="entry name" value="APC_YAT"/>
</dbReference>
<dbReference type="Pfam" id="PF00324">
    <property type="entry name" value="AA_permease"/>
    <property type="match status" value="1"/>
</dbReference>
<evidence type="ECO:0000256" key="3">
    <source>
        <dbReference type="ARBA" id="ARBA00022989"/>
    </source>
</evidence>
<dbReference type="PANTHER" id="PTHR43341:SF21">
    <property type="entry name" value="GENERAL AMINO ACID PERMEASE-RELATED"/>
    <property type="match status" value="1"/>
</dbReference>
<evidence type="ECO:0000256" key="2">
    <source>
        <dbReference type="ARBA" id="ARBA00022692"/>
    </source>
</evidence>
<keyword evidence="3 5" id="KW-1133">Transmembrane helix</keyword>
<evidence type="ECO:0000256" key="4">
    <source>
        <dbReference type="ARBA" id="ARBA00023136"/>
    </source>
</evidence>
<dbReference type="AlphaFoldDB" id="A0A0C3Q5B9"/>
<dbReference type="STRING" id="1051891.A0A0C3Q5B9"/>
<accession>A0A0C3Q5B9</accession>
<dbReference type="GO" id="GO:0015171">
    <property type="term" value="F:amino acid transmembrane transporter activity"/>
    <property type="evidence" value="ECO:0007669"/>
    <property type="project" value="TreeGrafter"/>
</dbReference>
<feature type="transmembrane region" description="Helical" evidence="5">
    <location>
        <begin position="216"/>
        <end position="236"/>
    </location>
</feature>
<feature type="transmembrane region" description="Helical" evidence="5">
    <location>
        <begin position="291"/>
        <end position="313"/>
    </location>
</feature>
<comment type="subcellular location">
    <subcellularLocation>
        <location evidence="1">Membrane</location>
        <topology evidence="1">Multi-pass membrane protein</topology>
    </subcellularLocation>
</comment>
<dbReference type="PANTHER" id="PTHR43341">
    <property type="entry name" value="AMINO ACID PERMEASE"/>
    <property type="match status" value="1"/>
</dbReference>
<evidence type="ECO:0000313" key="7">
    <source>
        <dbReference type="EMBL" id="KIO18731.1"/>
    </source>
</evidence>
<feature type="transmembrane region" description="Helical" evidence="5">
    <location>
        <begin position="77"/>
        <end position="101"/>
    </location>
</feature>
<dbReference type="PIRSF" id="PIRSF006060">
    <property type="entry name" value="AA_transporter"/>
    <property type="match status" value="1"/>
</dbReference>
<dbReference type="OrthoDB" id="10062876at2759"/>
<feature type="transmembrane region" description="Helical" evidence="5">
    <location>
        <begin position="242"/>
        <end position="266"/>
    </location>
</feature>
<sequence length="384" mass="40995">MIAVNMMPVRVFGEIEFGFGLVKISLVIGLVILSLVLDLGLLPGTERLGFRYWRQDAFRELSYGSDGVIHGPFGRFLAVWSTLINAAFAFAHIQLIAIAGAETINPRRAIPKALSRTSIGVFALYVSVIFSIGLILPATHPGLRSSATSGSGSPFAIAAREAGIGFVGSIINAVVLTSAFSSGVTSIFVSSRSLVALADESNAPAILKRTHEGTGVPYVAVLAASSLGGLSYLSLYKTTAEALALLVGLSAVAGLVAWCVLCFTYLRMRWGMKVQGFTRDDLPYQAPLQPFIGWFAFIVCLLTLLFNGFAVFLPGNFKISDFLSSYSNVFLFVVLYYSWRRISNISTTSLGSIKLSGEFKAARGDSSGESPVVAGYELVPEAPA</sequence>
<feature type="transmembrane region" description="Helical" evidence="5">
    <location>
        <begin position="21"/>
        <end position="42"/>
    </location>
</feature>
<evidence type="ECO:0000313" key="8">
    <source>
        <dbReference type="Proteomes" id="UP000054248"/>
    </source>
</evidence>
<dbReference type="GO" id="GO:0016020">
    <property type="term" value="C:membrane"/>
    <property type="evidence" value="ECO:0007669"/>
    <property type="project" value="UniProtKB-SubCell"/>
</dbReference>
<name>A0A0C3Q5B9_9AGAM</name>
<dbReference type="EMBL" id="KN823264">
    <property type="protein sequence ID" value="KIO18731.1"/>
    <property type="molecule type" value="Genomic_DNA"/>
</dbReference>
<organism evidence="7 8">
    <name type="scientific">Tulasnella calospora MUT 4182</name>
    <dbReference type="NCBI Taxonomy" id="1051891"/>
    <lineage>
        <taxon>Eukaryota</taxon>
        <taxon>Fungi</taxon>
        <taxon>Dikarya</taxon>
        <taxon>Basidiomycota</taxon>
        <taxon>Agaricomycotina</taxon>
        <taxon>Agaricomycetes</taxon>
        <taxon>Cantharellales</taxon>
        <taxon>Tulasnellaceae</taxon>
        <taxon>Tulasnella</taxon>
    </lineage>
</organism>
<evidence type="ECO:0000259" key="6">
    <source>
        <dbReference type="Pfam" id="PF00324"/>
    </source>
</evidence>
<keyword evidence="8" id="KW-1185">Reference proteome</keyword>
<dbReference type="Proteomes" id="UP000054248">
    <property type="component" value="Unassembled WGS sequence"/>
</dbReference>
<gene>
    <name evidence="7" type="ORF">M407DRAFT_155949</name>
</gene>
<dbReference type="Gene3D" id="1.20.1740.10">
    <property type="entry name" value="Amino acid/polyamine transporter I"/>
    <property type="match status" value="1"/>
</dbReference>
<feature type="transmembrane region" description="Helical" evidence="5">
    <location>
        <begin position="319"/>
        <end position="339"/>
    </location>
</feature>
<keyword evidence="4 5" id="KW-0472">Membrane</keyword>